<dbReference type="RefSeq" id="WP_047003015.1">
    <property type="nucleotide sequence ID" value="NZ_LBHB01000001.1"/>
</dbReference>
<comment type="caution">
    <text evidence="2">The sequence shown here is derived from an EMBL/GenBank/DDBJ whole genome shotgun (WGS) entry which is preliminary data.</text>
</comment>
<gene>
    <name evidence="2" type="ORF">AAW00_04150</name>
</gene>
<organism evidence="2 3">
    <name type="scientific">Aurantiacibacter luteus</name>
    <dbReference type="NCBI Taxonomy" id="1581420"/>
    <lineage>
        <taxon>Bacteria</taxon>
        <taxon>Pseudomonadati</taxon>
        <taxon>Pseudomonadota</taxon>
        <taxon>Alphaproteobacteria</taxon>
        <taxon>Sphingomonadales</taxon>
        <taxon>Erythrobacteraceae</taxon>
        <taxon>Aurantiacibacter</taxon>
    </lineage>
</organism>
<name>A0A0G9MXY6_9SPHN</name>
<feature type="chain" id="PRO_5002580089" evidence="1">
    <location>
        <begin position="21"/>
        <end position="317"/>
    </location>
</feature>
<dbReference type="SUPFAM" id="SSF103515">
    <property type="entry name" value="Autotransporter"/>
    <property type="match status" value="1"/>
</dbReference>
<dbReference type="InterPro" id="IPR007433">
    <property type="entry name" value="DUF481"/>
</dbReference>
<keyword evidence="1" id="KW-0732">Signal</keyword>
<protein>
    <submittedName>
        <fullName evidence="2">Membrane protein</fullName>
    </submittedName>
</protein>
<sequence>MTRFATACLPVLLLAAPAAAQDLPLPDAARAMIEAAIVGGDASAVEAVTAAARTAFPANAAEIDTLLADYRARTAELAARQAAARQAEIRQAGLFDNWSGEGQIGGFQSSGNSNEIGVSAALALQRQGIDWEHRLRLSADYRRSDGDTSREQLLARYEPRYTVSERMFAYGLAQYERDRLQGYSGRYSLSGGLGYRVIDSDAAELNVQAGPAYRVTRRFDGTSASRLAALAGVDFKWQVSPAIKLTQDANSTVETGGEALLVVDGSNTTLNATTGLEAAISDRLSARASWNIKYDSNPPASAVSTDTLTRFTLVYGF</sequence>
<dbReference type="InterPro" id="IPR036709">
    <property type="entry name" value="Autotransporte_beta_dom_sf"/>
</dbReference>
<dbReference type="Pfam" id="PF04338">
    <property type="entry name" value="DUF481"/>
    <property type="match status" value="1"/>
</dbReference>
<evidence type="ECO:0000313" key="3">
    <source>
        <dbReference type="Proteomes" id="UP000053464"/>
    </source>
</evidence>
<reference evidence="2 3" key="1">
    <citation type="submission" date="2015-04" db="EMBL/GenBank/DDBJ databases">
        <title>The draft genome sequence of Erythrobacter luteus KA37.</title>
        <authorList>
            <person name="Zhuang L."/>
            <person name="Liu Y."/>
            <person name="Shao Z."/>
        </authorList>
    </citation>
    <scope>NUCLEOTIDE SEQUENCE [LARGE SCALE GENOMIC DNA]</scope>
    <source>
        <strain evidence="2 3">KA37</strain>
    </source>
</reference>
<feature type="signal peptide" evidence="1">
    <location>
        <begin position="1"/>
        <end position="20"/>
    </location>
</feature>
<accession>A0A0G9MXY6</accession>
<dbReference type="Proteomes" id="UP000053464">
    <property type="component" value="Unassembled WGS sequence"/>
</dbReference>
<evidence type="ECO:0000313" key="2">
    <source>
        <dbReference type="EMBL" id="KLE35611.1"/>
    </source>
</evidence>
<dbReference type="PATRIC" id="fig|1581420.6.peg.838"/>
<dbReference type="AlphaFoldDB" id="A0A0G9MXY6"/>
<evidence type="ECO:0000256" key="1">
    <source>
        <dbReference type="SAM" id="SignalP"/>
    </source>
</evidence>
<dbReference type="EMBL" id="LBHB01000001">
    <property type="protein sequence ID" value="KLE35611.1"/>
    <property type="molecule type" value="Genomic_DNA"/>
</dbReference>
<keyword evidence="3" id="KW-1185">Reference proteome</keyword>
<dbReference type="STRING" id="1581420.AAW00_04150"/>
<proteinExistence type="predicted"/>